<evidence type="ECO:0000256" key="6">
    <source>
        <dbReference type="SAM" id="Phobius"/>
    </source>
</evidence>
<dbReference type="SUPFAM" id="SSF103473">
    <property type="entry name" value="MFS general substrate transporter"/>
    <property type="match status" value="1"/>
</dbReference>
<accession>A0A507ARD5</accession>
<dbReference type="InterPro" id="IPR010291">
    <property type="entry name" value="Ion_channel_UNC-93"/>
</dbReference>
<dbReference type="RefSeq" id="XP_030989170.1">
    <property type="nucleotide sequence ID" value="XM_031136211.1"/>
</dbReference>
<feature type="transmembrane region" description="Helical" evidence="6">
    <location>
        <begin position="409"/>
        <end position="427"/>
    </location>
</feature>
<dbReference type="OrthoDB" id="196103at2759"/>
<feature type="transmembrane region" description="Helical" evidence="6">
    <location>
        <begin position="341"/>
        <end position="361"/>
    </location>
</feature>
<dbReference type="Pfam" id="PF05978">
    <property type="entry name" value="UNC-93"/>
    <property type="match status" value="1"/>
</dbReference>
<evidence type="ECO:0000256" key="3">
    <source>
        <dbReference type="ARBA" id="ARBA00022989"/>
    </source>
</evidence>
<feature type="transmembrane region" description="Helical" evidence="6">
    <location>
        <begin position="147"/>
        <end position="166"/>
    </location>
</feature>
<feature type="transmembrane region" description="Helical" evidence="6">
    <location>
        <begin position="178"/>
        <end position="198"/>
    </location>
</feature>
<dbReference type="InterPro" id="IPR036259">
    <property type="entry name" value="MFS_trans_sf"/>
</dbReference>
<dbReference type="PANTHER" id="PTHR23294:SF59">
    <property type="entry name" value="UNC93-LIKE PROTEIN C922.05C"/>
    <property type="match status" value="1"/>
</dbReference>
<evidence type="ECO:0000256" key="4">
    <source>
        <dbReference type="ARBA" id="ARBA00023136"/>
    </source>
</evidence>
<feature type="transmembrane region" description="Helical" evidence="6">
    <location>
        <begin position="82"/>
        <end position="99"/>
    </location>
</feature>
<feature type="transmembrane region" description="Helical" evidence="6">
    <location>
        <begin position="299"/>
        <end position="321"/>
    </location>
</feature>
<dbReference type="InParanoid" id="A0A507ARD5"/>
<dbReference type="Proteomes" id="UP000319257">
    <property type="component" value="Unassembled WGS sequence"/>
</dbReference>
<evidence type="ECO:0000256" key="1">
    <source>
        <dbReference type="ARBA" id="ARBA00004141"/>
    </source>
</evidence>
<protein>
    <recommendedName>
        <fullName evidence="10">Membrane transporter</fullName>
    </recommendedName>
</protein>
<evidence type="ECO:0000256" key="5">
    <source>
        <dbReference type="SAM" id="MobiDB-lite"/>
    </source>
</evidence>
<feature type="transmembrane region" description="Helical" evidence="6">
    <location>
        <begin position="382"/>
        <end position="403"/>
    </location>
</feature>
<keyword evidence="3 6" id="KW-1133">Transmembrane helix</keyword>
<evidence type="ECO:0000313" key="7">
    <source>
        <dbReference type="EMBL" id="TPX07459.1"/>
    </source>
</evidence>
<sequence>MAKLSKHTFRISRPFNQNLLCALILFCLPGIYTALTGLGAGGGKPTSLVVANQTNAILYGLYALFACLGGSIVNLLRPKLSLIIGAVGYPLYVGSLWYYDRTGATWFPLFAGAILGVTCGILWTCVSMVAFSYPQEQHKGLYLSIQWAMRSLGASVGSAISFAANFNQKKAVGVTDPVYITFICIHCLAFVLAGLFALDPKDVTRDDGTHLAIFKQPTVVSEIKALGRCFRDKRMLLLTPAMIVCEMALGMTSTINGFYFNLRTRSLANLAFQLVQIISPMVLVAILDTKRIKSRRRRGTIGAVLMGVVAIGACCGLYGWMYKVDYAGLKTAPGTDWTDSGFGGLFAVYVLFGWVYAGFQMSVEWCSSSLSNDPTKSAQSAGYMRGMASLGMCIGFVMAAQQVPLVGQLSLQFALYIIGLVGMLWVLRFHIKETNYFDEDNVIAPQKIAEQIIDDQGGLSDDQARNIEKTPSKDAGNGLLQAA</sequence>
<dbReference type="InterPro" id="IPR051617">
    <property type="entry name" value="UNC-93-like_regulator"/>
</dbReference>
<feature type="transmembrane region" description="Helical" evidence="6">
    <location>
        <begin position="57"/>
        <end position="75"/>
    </location>
</feature>
<comment type="subcellular location">
    <subcellularLocation>
        <location evidence="1">Membrane</location>
        <topology evidence="1">Multi-pass membrane protein</topology>
    </subcellularLocation>
</comment>
<comment type="caution">
    <text evidence="7">The sequence shown here is derived from an EMBL/GenBank/DDBJ whole genome shotgun (WGS) entry which is preliminary data.</text>
</comment>
<feature type="compositionally biased region" description="Basic and acidic residues" evidence="5">
    <location>
        <begin position="462"/>
        <end position="472"/>
    </location>
</feature>
<proteinExistence type="predicted"/>
<feature type="transmembrane region" description="Helical" evidence="6">
    <location>
        <begin position="236"/>
        <end position="260"/>
    </location>
</feature>
<organism evidence="7 9">
    <name type="scientific">Thyridium curvatum</name>
    <dbReference type="NCBI Taxonomy" id="1093900"/>
    <lineage>
        <taxon>Eukaryota</taxon>
        <taxon>Fungi</taxon>
        <taxon>Dikarya</taxon>
        <taxon>Ascomycota</taxon>
        <taxon>Pezizomycotina</taxon>
        <taxon>Sordariomycetes</taxon>
        <taxon>Sordariomycetidae</taxon>
        <taxon>Thyridiales</taxon>
        <taxon>Thyridiaceae</taxon>
        <taxon>Thyridium</taxon>
    </lineage>
</organism>
<dbReference type="Gene3D" id="1.20.1250.20">
    <property type="entry name" value="MFS general substrate transporter like domains"/>
    <property type="match status" value="2"/>
</dbReference>
<dbReference type="AlphaFoldDB" id="A0A507ARD5"/>
<evidence type="ECO:0008006" key="10">
    <source>
        <dbReference type="Google" id="ProtNLM"/>
    </source>
</evidence>
<feature type="region of interest" description="Disordered" evidence="5">
    <location>
        <begin position="459"/>
        <end position="483"/>
    </location>
</feature>
<keyword evidence="4 6" id="KW-0472">Membrane</keyword>
<keyword evidence="2 6" id="KW-0812">Transmembrane</keyword>
<name>A0A507ARD5_9PEZI</name>
<dbReference type="EMBL" id="SKBQ01000008">
    <property type="protein sequence ID" value="TPX07459.1"/>
    <property type="molecule type" value="Genomic_DNA"/>
</dbReference>
<evidence type="ECO:0000256" key="2">
    <source>
        <dbReference type="ARBA" id="ARBA00022692"/>
    </source>
</evidence>
<feature type="transmembrane region" description="Helical" evidence="6">
    <location>
        <begin position="105"/>
        <end position="126"/>
    </location>
</feature>
<evidence type="ECO:0000313" key="9">
    <source>
        <dbReference type="Proteomes" id="UP000319257"/>
    </source>
</evidence>
<reference evidence="7 9" key="1">
    <citation type="submission" date="2019-06" db="EMBL/GenBank/DDBJ databases">
        <title>Draft genome sequence of the filamentous fungus Phialemoniopsis curvata isolated from diesel fuel.</title>
        <authorList>
            <person name="Varaljay V.A."/>
            <person name="Lyon W.J."/>
            <person name="Crouch A.L."/>
            <person name="Drake C.E."/>
            <person name="Hollomon J.M."/>
            <person name="Nadeau L.J."/>
            <person name="Nunn H.S."/>
            <person name="Stevenson B.S."/>
            <person name="Bojanowski C.L."/>
            <person name="Crookes-Goodson W.J."/>
        </authorList>
    </citation>
    <scope>NUCLEOTIDE SEQUENCE [LARGE SCALE GENOMIC DNA]</scope>
    <source>
        <strain evidence="7 9">D216</strain>
    </source>
</reference>
<gene>
    <name evidence="7" type="ORF">E0L32_002062</name>
    <name evidence="8" type="ORF">E0L32_002071</name>
</gene>
<dbReference type="PANTHER" id="PTHR23294">
    <property type="entry name" value="ET TRANSLATION PRODUCT-RELATED"/>
    <property type="match status" value="1"/>
</dbReference>
<evidence type="ECO:0000313" key="8">
    <source>
        <dbReference type="EMBL" id="TPX07468.1"/>
    </source>
</evidence>
<feature type="transmembrane region" description="Helical" evidence="6">
    <location>
        <begin position="266"/>
        <end position="287"/>
    </location>
</feature>
<keyword evidence="9" id="KW-1185">Reference proteome</keyword>
<dbReference type="EMBL" id="SKBQ01000008">
    <property type="protein sequence ID" value="TPX07468.1"/>
    <property type="molecule type" value="Genomic_DNA"/>
</dbReference>
<dbReference type="GO" id="GO:0016020">
    <property type="term" value="C:membrane"/>
    <property type="evidence" value="ECO:0007669"/>
    <property type="project" value="UniProtKB-SubCell"/>
</dbReference>
<dbReference type="GeneID" id="41969509"/>